<dbReference type="PANTHER" id="PTHR42878:SF15">
    <property type="entry name" value="BACTERIOPHYTOCHROME"/>
    <property type="match status" value="1"/>
</dbReference>
<evidence type="ECO:0000313" key="8">
    <source>
        <dbReference type="EMBL" id="TBW40381.1"/>
    </source>
</evidence>
<dbReference type="SMART" id="SM00388">
    <property type="entry name" value="HisKA"/>
    <property type="match status" value="1"/>
</dbReference>
<evidence type="ECO:0000256" key="4">
    <source>
        <dbReference type="ARBA" id="ARBA00022679"/>
    </source>
</evidence>
<dbReference type="CDD" id="cd00075">
    <property type="entry name" value="HATPase"/>
    <property type="match status" value="1"/>
</dbReference>
<dbReference type="SMART" id="SM00387">
    <property type="entry name" value="HATPase_c"/>
    <property type="match status" value="1"/>
</dbReference>
<keyword evidence="6" id="KW-0812">Transmembrane</keyword>
<dbReference type="InterPro" id="IPR003594">
    <property type="entry name" value="HATPase_dom"/>
</dbReference>
<dbReference type="Pfam" id="PF05227">
    <property type="entry name" value="CHASE3"/>
    <property type="match status" value="1"/>
</dbReference>
<feature type="transmembrane region" description="Helical" evidence="6">
    <location>
        <begin position="38"/>
        <end position="63"/>
    </location>
</feature>
<dbReference type="Gene3D" id="3.30.565.10">
    <property type="entry name" value="Histidine kinase-like ATPase, C-terminal domain"/>
    <property type="match status" value="1"/>
</dbReference>
<reference evidence="8 9" key="1">
    <citation type="submission" date="2019-02" db="EMBL/GenBank/DDBJ databases">
        <title>Siculibacillus lacustris gen. nov., sp. nov., a new rosette-forming bacterium isolated from a freshwater crater lake (Lake St. Ana, Romania).</title>
        <authorList>
            <person name="Felfoldi T."/>
            <person name="Marton Z."/>
            <person name="Szabo A."/>
            <person name="Mentes A."/>
            <person name="Boka K."/>
            <person name="Marialigeti K."/>
            <person name="Mathe I."/>
            <person name="Koncz M."/>
            <person name="Schumann P."/>
            <person name="Toth E."/>
        </authorList>
    </citation>
    <scope>NUCLEOTIDE SEQUENCE [LARGE SCALE GENOMIC DNA]</scope>
    <source>
        <strain evidence="8 9">SA-279</strain>
    </source>
</reference>
<dbReference type="OrthoDB" id="9809766at2"/>
<evidence type="ECO:0000256" key="5">
    <source>
        <dbReference type="ARBA" id="ARBA00022777"/>
    </source>
</evidence>
<dbReference type="SUPFAM" id="SSF55874">
    <property type="entry name" value="ATPase domain of HSP90 chaperone/DNA topoisomerase II/histidine kinase"/>
    <property type="match status" value="1"/>
</dbReference>
<keyword evidence="6" id="KW-0472">Membrane</keyword>
<gene>
    <name evidence="8" type="ORF">EYW49_04135</name>
</gene>
<sequence length="529" mass="58237">MPMCAPWRPSSKNIAQGARRRVSQANEPGLLKFVDRRFLGYNVLMALVAAAILLTIAVGSFVFGERTQEQSAEALRAAATDRAALAVLASLVDAETGQRGWLLTGDDDYLKPYTDARTHFPGQLEQFRLQVERLSNDVTIPDPARLEDVARRKFDELAQTLALARTGDRDGAFALVRSDVGITLMDEARAYVAQVLALTDGLRLRRIEQMRASARLLTVLTSLGVVTILVLSVLAILLITHHTRELEVARRDLARSNEALEHRVRDRTRELLGVNAEVQRYAYIVSHDLRAPLVNIMGFTSELETATSRFSTFLHRGGFDRTDPIVADVHEAVDVDIPEALGFIRTSTTRMDALINEILKLSRLGRVPLVPEAIVMETLLRDCIATVQHRLDAGGATAMVISPLPRIVSDANSLNQIFTNLLDNAAKYFDPARPGRIVIRGRTEGANAIFSVEDNGRGIAAGDHERIFELFRRSGAQDRPGEGIGLAHVRSLVRRLGGDIGVVSDGSTGTIFRLILPIDLRPRLKKDTA</sequence>
<dbReference type="InterPro" id="IPR003661">
    <property type="entry name" value="HisK_dim/P_dom"/>
</dbReference>
<keyword evidence="9" id="KW-1185">Reference proteome</keyword>
<evidence type="ECO:0000313" key="9">
    <source>
        <dbReference type="Proteomes" id="UP000292781"/>
    </source>
</evidence>
<dbReference type="GO" id="GO:0030295">
    <property type="term" value="F:protein kinase activator activity"/>
    <property type="evidence" value="ECO:0007669"/>
    <property type="project" value="TreeGrafter"/>
</dbReference>
<organism evidence="8 9">
    <name type="scientific">Siculibacillus lacustris</name>
    <dbReference type="NCBI Taxonomy" id="1549641"/>
    <lineage>
        <taxon>Bacteria</taxon>
        <taxon>Pseudomonadati</taxon>
        <taxon>Pseudomonadota</taxon>
        <taxon>Alphaproteobacteria</taxon>
        <taxon>Hyphomicrobiales</taxon>
        <taxon>Ancalomicrobiaceae</taxon>
        <taxon>Siculibacillus</taxon>
    </lineage>
</organism>
<name>A0A4Q9VWV4_9HYPH</name>
<dbReference type="GO" id="GO:0000155">
    <property type="term" value="F:phosphorelay sensor kinase activity"/>
    <property type="evidence" value="ECO:0007669"/>
    <property type="project" value="InterPro"/>
</dbReference>
<dbReference type="InterPro" id="IPR005467">
    <property type="entry name" value="His_kinase_dom"/>
</dbReference>
<accession>A0A4Q9VWV4</accession>
<dbReference type="InterPro" id="IPR036890">
    <property type="entry name" value="HATPase_C_sf"/>
</dbReference>
<dbReference type="InterPro" id="IPR050351">
    <property type="entry name" value="BphY/WalK/GraS-like"/>
</dbReference>
<keyword evidence="4" id="KW-0808">Transferase</keyword>
<dbReference type="PANTHER" id="PTHR42878">
    <property type="entry name" value="TWO-COMPONENT HISTIDINE KINASE"/>
    <property type="match status" value="1"/>
</dbReference>
<feature type="domain" description="Histidine kinase" evidence="7">
    <location>
        <begin position="284"/>
        <end position="520"/>
    </location>
</feature>
<dbReference type="Pfam" id="PF00512">
    <property type="entry name" value="HisKA"/>
    <property type="match status" value="1"/>
</dbReference>
<keyword evidence="3" id="KW-0597">Phosphoprotein</keyword>
<dbReference type="GO" id="GO:0000156">
    <property type="term" value="F:phosphorelay response regulator activity"/>
    <property type="evidence" value="ECO:0007669"/>
    <property type="project" value="TreeGrafter"/>
</dbReference>
<dbReference type="SUPFAM" id="SSF47384">
    <property type="entry name" value="Homodimeric domain of signal transducing histidine kinase"/>
    <property type="match status" value="1"/>
</dbReference>
<comment type="catalytic activity">
    <reaction evidence="1">
        <text>ATP + protein L-histidine = ADP + protein N-phospho-L-histidine.</text>
        <dbReference type="EC" id="2.7.13.3"/>
    </reaction>
</comment>
<dbReference type="PRINTS" id="PR00344">
    <property type="entry name" value="BCTRLSENSOR"/>
</dbReference>
<dbReference type="CDD" id="cd00082">
    <property type="entry name" value="HisKA"/>
    <property type="match status" value="1"/>
</dbReference>
<dbReference type="AlphaFoldDB" id="A0A4Q9VWV4"/>
<dbReference type="InterPro" id="IPR004358">
    <property type="entry name" value="Sig_transdc_His_kin-like_C"/>
</dbReference>
<dbReference type="EC" id="2.7.13.3" evidence="2"/>
<evidence type="ECO:0000256" key="6">
    <source>
        <dbReference type="SAM" id="Phobius"/>
    </source>
</evidence>
<protein>
    <recommendedName>
        <fullName evidence="2">histidine kinase</fullName>
        <ecNumber evidence="2">2.7.13.3</ecNumber>
    </recommendedName>
</protein>
<dbReference type="Proteomes" id="UP000292781">
    <property type="component" value="Unassembled WGS sequence"/>
</dbReference>
<dbReference type="CDD" id="cd19410">
    <property type="entry name" value="HK9-like_sensor"/>
    <property type="match status" value="1"/>
</dbReference>
<evidence type="ECO:0000259" key="7">
    <source>
        <dbReference type="PROSITE" id="PS50109"/>
    </source>
</evidence>
<keyword evidence="6" id="KW-1133">Transmembrane helix</keyword>
<dbReference type="Gene3D" id="1.10.287.130">
    <property type="match status" value="1"/>
</dbReference>
<proteinExistence type="predicted"/>
<feature type="transmembrane region" description="Helical" evidence="6">
    <location>
        <begin position="216"/>
        <end position="239"/>
    </location>
</feature>
<evidence type="ECO:0000256" key="3">
    <source>
        <dbReference type="ARBA" id="ARBA00022553"/>
    </source>
</evidence>
<dbReference type="PROSITE" id="PS50109">
    <property type="entry name" value="HIS_KIN"/>
    <property type="match status" value="1"/>
</dbReference>
<dbReference type="GO" id="GO:0007234">
    <property type="term" value="P:osmosensory signaling via phosphorelay pathway"/>
    <property type="evidence" value="ECO:0007669"/>
    <property type="project" value="TreeGrafter"/>
</dbReference>
<dbReference type="EMBL" id="SJFN01000004">
    <property type="protein sequence ID" value="TBW40381.1"/>
    <property type="molecule type" value="Genomic_DNA"/>
</dbReference>
<evidence type="ECO:0000256" key="2">
    <source>
        <dbReference type="ARBA" id="ARBA00012438"/>
    </source>
</evidence>
<dbReference type="InterPro" id="IPR036097">
    <property type="entry name" value="HisK_dim/P_sf"/>
</dbReference>
<dbReference type="InterPro" id="IPR007891">
    <property type="entry name" value="CHASE3"/>
</dbReference>
<dbReference type="Pfam" id="PF02518">
    <property type="entry name" value="HATPase_c"/>
    <property type="match status" value="1"/>
</dbReference>
<keyword evidence="5 8" id="KW-0418">Kinase</keyword>
<comment type="caution">
    <text evidence="8">The sequence shown here is derived from an EMBL/GenBank/DDBJ whole genome shotgun (WGS) entry which is preliminary data.</text>
</comment>
<evidence type="ECO:0000256" key="1">
    <source>
        <dbReference type="ARBA" id="ARBA00000085"/>
    </source>
</evidence>